<evidence type="ECO:0000256" key="10">
    <source>
        <dbReference type="RuleBase" id="RU367121"/>
    </source>
</evidence>
<dbReference type="GO" id="GO:0005783">
    <property type="term" value="C:endoplasmic reticulum"/>
    <property type="evidence" value="ECO:0007669"/>
    <property type="project" value="TreeGrafter"/>
</dbReference>
<evidence type="ECO:0000313" key="12">
    <source>
        <dbReference type="EMBL" id="VFU35477.1"/>
    </source>
</evidence>
<keyword evidence="7 10" id="KW-0560">Oxidoreductase</keyword>
<dbReference type="UniPathway" id="UPA00767">
    <property type="reaction ID" value="UER00752"/>
</dbReference>
<dbReference type="InterPro" id="IPR013698">
    <property type="entry name" value="Squalene_epoxidase"/>
</dbReference>
<dbReference type="GO" id="GO:0050660">
    <property type="term" value="F:flavin adenine dinucleotide binding"/>
    <property type="evidence" value="ECO:0007669"/>
    <property type="project" value="UniProtKB-UniRule"/>
</dbReference>
<evidence type="ECO:0000256" key="2">
    <source>
        <dbReference type="ARBA" id="ARBA00005018"/>
    </source>
</evidence>
<dbReference type="Gene3D" id="3.50.50.60">
    <property type="entry name" value="FAD/NAD(P)-binding domain"/>
    <property type="match status" value="1"/>
</dbReference>
<evidence type="ECO:0000256" key="5">
    <source>
        <dbReference type="ARBA" id="ARBA00022630"/>
    </source>
</evidence>
<comment type="cofactor">
    <cofactor evidence="1 10">
        <name>FAD</name>
        <dbReference type="ChEBI" id="CHEBI:57692"/>
    </cofactor>
</comment>
<gene>
    <name evidence="12" type="ORF">SVIM_LOCUS176306</name>
</gene>
<evidence type="ECO:0000256" key="7">
    <source>
        <dbReference type="ARBA" id="ARBA00023002"/>
    </source>
</evidence>
<protein>
    <recommendedName>
        <fullName evidence="4 10">Squalene monooxygenase</fullName>
        <ecNumber evidence="4 10">1.14.14.17</ecNumber>
    </recommendedName>
</protein>
<dbReference type="PANTHER" id="PTHR10835:SF29">
    <property type="entry name" value="SQUALENE MONOOXYGENASE"/>
    <property type="match status" value="1"/>
</dbReference>
<dbReference type="Pfam" id="PF08491">
    <property type="entry name" value="SE"/>
    <property type="match status" value="1"/>
</dbReference>
<keyword evidence="8" id="KW-0472">Membrane</keyword>
<evidence type="ECO:0000256" key="3">
    <source>
        <dbReference type="ARBA" id="ARBA00008802"/>
    </source>
</evidence>
<dbReference type="GO" id="GO:0016020">
    <property type="term" value="C:membrane"/>
    <property type="evidence" value="ECO:0007669"/>
    <property type="project" value="UniProtKB-SubCell"/>
</dbReference>
<evidence type="ECO:0000256" key="9">
    <source>
        <dbReference type="ARBA" id="ARBA00048658"/>
    </source>
</evidence>
<comment type="catalytic activity">
    <reaction evidence="9 10">
        <text>squalene + reduced [NADPH--hemoprotein reductase] + O2 = (S)-2,3-epoxysqualene + oxidized [NADPH--hemoprotein reductase] + H2O + H(+)</text>
        <dbReference type="Rhea" id="RHEA:25282"/>
        <dbReference type="Rhea" id="RHEA-COMP:11964"/>
        <dbReference type="Rhea" id="RHEA-COMP:11965"/>
        <dbReference type="ChEBI" id="CHEBI:15377"/>
        <dbReference type="ChEBI" id="CHEBI:15378"/>
        <dbReference type="ChEBI" id="CHEBI:15379"/>
        <dbReference type="ChEBI" id="CHEBI:15440"/>
        <dbReference type="ChEBI" id="CHEBI:15441"/>
        <dbReference type="ChEBI" id="CHEBI:57618"/>
        <dbReference type="ChEBI" id="CHEBI:58210"/>
        <dbReference type="EC" id="1.14.14.17"/>
    </reaction>
</comment>
<evidence type="ECO:0000259" key="11">
    <source>
        <dbReference type="Pfam" id="PF08491"/>
    </source>
</evidence>
<organism evidence="12">
    <name type="scientific">Salix viminalis</name>
    <name type="common">Common osier</name>
    <name type="synonym">Basket willow</name>
    <dbReference type="NCBI Taxonomy" id="40686"/>
    <lineage>
        <taxon>Eukaryota</taxon>
        <taxon>Viridiplantae</taxon>
        <taxon>Streptophyta</taxon>
        <taxon>Embryophyta</taxon>
        <taxon>Tracheophyta</taxon>
        <taxon>Spermatophyta</taxon>
        <taxon>Magnoliopsida</taxon>
        <taxon>eudicotyledons</taxon>
        <taxon>Gunneridae</taxon>
        <taxon>Pentapetalae</taxon>
        <taxon>rosids</taxon>
        <taxon>fabids</taxon>
        <taxon>Malpighiales</taxon>
        <taxon>Salicaceae</taxon>
        <taxon>Saliceae</taxon>
        <taxon>Salix</taxon>
    </lineage>
</organism>
<dbReference type="GO" id="GO:0016126">
    <property type="term" value="P:sterol biosynthetic process"/>
    <property type="evidence" value="ECO:0007669"/>
    <property type="project" value="UniProtKB-UniRule"/>
</dbReference>
<comment type="similarity">
    <text evidence="3 10">Belongs to the squalene monooxygenase family.</text>
</comment>
<keyword evidence="5 10" id="KW-0285">Flavoprotein</keyword>
<dbReference type="EMBL" id="CAADRP010001112">
    <property type="protein sequence ID" value="VFU35477.1"/>
    <property type="molecule type" value="Genomic_DNA"/>
</dbReference>
<dbReference type="EC" id="1.14.14.17" evidence="4 10"/>
<dbReference type="InterPro" id="IPR036188">
    <property type="entry name" value="FAD/NAD-bd_sf"/>
</dbReference>
<accession>A0A6N2L3F8</accession>
<dbReference type="PANTHER" id="PTHR10835">
    <property type="entry name" value="SQUALENE MONOOXYGENASE"/>
    <property type="match status" value="1"/>
</dbReference>
<keyword evidence="6 10" id="KW-0274">FAD</keyword>
<name>A0A6N2L3F8_SALVM</name>
<evidence type="ECO:0000256" key="1">
    <source>
        <dbReference type="ARBA" id="ARBA00001974"/>
    </source>
</evidence>
<proteinExistence type="inferred from homology"/>
<reference evidence="12" key="1">
    <citation type="submission" date="2019-03" db="EMBL/GenBank/DDBJ databases">
        <authorList>
            <person name="Mank J."/>
            <person name="Almeida P."/>
        </authorList>
    </citation>
    <scope>NUCLEOTIDE SEQUENCE</scope>
    <source>
        <strain evidence="12">78183</strain>
    </source>
</reference>
<evidence type="ECO:0000256" key="6">
    <source>
        <dbReference type="ARBA" id="ARBA00022827"/>
    </source>
</evidence>
<feature type="domain" description="Squalene epoxidase" evidence="11">
    <location>
        <begin position="245"/>
        <end position="380"/>
    </location>
</feature>
<comment type="pathway">
    <text evidence="2">Terpene metabolism; lanosterol biosynthesis; lanosterol from farnesyl diphosphate: step 2/3.</text>
</comment>
<comment type="function">
    <text evidence="10">Catalyzes the stereospecific oxidation of squalene to (S)-2,3-epoxysqualene, and is considered to be a rate-limiting enzyme in steroid biosynthesis.</text>
</comment>
<dbReference type="GO" id="GO:0004506">
    <property type="term" value="F:squalene monooxygenase activity"/>
    <property type="evidence" value="ECO:0007669"/>
    <property type="project" value="UniProtKB-UniRule"/>
</dbReference>
<dbReference type="SUPFAM" id="SSF51905">
    <property type="entry name" value="FAD/NAD(P)-binding domain"/>
    <property type="match status" value="1"/>
</dbReference>
<sequence length="380" mass="41995">MKDHKLLSILQPPALPYFSLNTDKLCSRPPVSAVFLQVLQLQNVTRFAVLSNLYQALKTDRIGLRNLPLCNSIDSARLLENEARPTLQWKFQERLEGGDQISVEAPVIMWSLSVLVLLDGWDVHVIERDLTEPNRIAGELLQPGGYNKLIELGLEDCVEGIDAQKVLSLAAIYKDEKKAIVPYPSGVGARGFHNGRFIQKLRGKAASLPNVRLEQGTVTSLLEENGTIKGVQYKTKAGKELTASAPLTMVCDGCFSNLRRSLCNPKIEIPSCFIGLVLENCDLPHSNRGYFILKDITAIAFPIGTNEIRCLVDFPGRKIPSISNGEMTEYLKTVVAPQMPAELYNAFTCAIDKGNIRTMPNRIMSESHYPVPGAFLIGDS</sequence>
<evidence type="ECO:0000256" key="4">
    <source>
        <dbReference type="ARBA" id="ARBA00012312"/>
    </source>
</evidence>
<evidence type="ECO:0000256" key="8">
    <source>
        <dbReference type="ARBA" id="ARBA00023136"/>
    </source>
</evidence>
<comment type="subcellular location">
    <subcellularLocation>
        <location evidence="10">Membrane</location>
        <topology evidence="10">Multi-pass membrane protein</topology>
    </subcellularLocation>
</comment>
<dbReference type="AlphaFoldDB" id="A0A6N2L3F8"/>
<dbReference type="InterPro" id="IPR040125">
    <property type="entry name" value="Squalene_monox"/>
</dbReference>